<keyword evidence="2" id="KW-0255">Endonuclease</keyword>
<organism evidence="2">
    <name type="scientific">uncultured Gemmatimonadaceae bacterium</name>
    <dbReference type="NCBI Taxonomy" id="246130"/>
    <lineage>
        <taxon>Bacteria</taxon>
        <taxon>Pseudomonadati</taxon>
        <taxon>Gemmatimonadota</taxon>
        <taxon>Gemmatimonadia</taxon>
        <taxon>Gemmatimonadales</taxon>
        <taxon>Gemmatimonadaceae</taxon>
        <taxon>environmental samples</taxon>
    </lineage>
</organism>
<dbReference type="InterPro" id="IPR011257">
    <property type="entry name" value="DNA_glycosylase"/>
</dbReference>
<dbReference type="EC" id="4.2.99.18" evidence="2"/>
<keyword evidence="2" id="KW-0456">Lyase</keyword>
<dbReference type="PANTHER" id="PTHR47203">
    <property type="match status" value="1"/>
</dbReference>
<dbReference type="Gene3D" id="1.10.340.30">
    <property type="entry name" value="Hypothetical protein, domain 2"/>
    <property type="match status" value="1"/>
</dbReference>
<name>A0A6J4LBH7_9BACT</name>
<accession>A0A6J4LBH7</accession>
<dbReference type="EMBL" id="CADCTX010000544">
    <property type="protein sequence ID" value="CAA9327313.1"/>
    <property type="molecule type" value="Genomic_DNA"/>
</dbReference>
<reference evidence="2" key="1">
    <citation type="submission" date="2020-02" db="EMBL/GenBank/DDBJ databases">
        <authorList>
            <person name="Meier V. D."/>
        </authorList>
    </citation>
    <scope>NUCLEOTIDE SEQUENCE</scope>
    <source>
        <strain evidence="2">AVDCRST_MAG40</strain>
    </source>
</reference>
<dbReference type="CDD" id="cd00056">
    <property type="entry name" value="ENDO3c"/>
    <property type="match status" value="1"/>
</dbReference>
<keyword evidence="2" id="KW-0378">Hydrolase</keyword>
<protein>
    <submittedName>
        <fullName evidence="2">Endonuclease III</fullName>
        <ecNumber evidence="2">4.2.99.18</ecNumber>
    </submittedName>
</protein>
<sequence length="258" mass="27565">MARKGGGGAAVVEASEELRAKALVVHERLCAEYGCPIAYFHSLDPLSELVSSMLSHRTKNSDSGRAFRQLRARFATWAEVRDAPVAEVQAAIAPATWPEQKAPRIQEVLRLVGERRGGELSLDFLGGLPVREARDWLEQLPGVGPKTSAAVLAFSALRKAALPVDSHHHRVAQRLALIPPGVDVGPAHALLEAQLPPDWDAQQVYDNHEALMLHGQRCCYWRDPACGRCVVLDLCPTGQARLAPAAGASAAGASAGGS</sequence>
<dbReference type="Pfam" id="PF00730">
    <property type="entry name" value="HhH-GPD"/>
    <property type="match status" value="1"/>
</dbReference>
<dbReference type="InterPro" id="IPR003265">
    <property type="entry name" value="HhH-GPD_domain"/>
</dbReference>
<gene>
    <name evidence="2" type="ORF">AVDCRST_MAG40-1755</name>
</gene>
<feature type="domain" description="HhH-GPD" evidence="1">
    <location>
        <begin position="54"/>
        <end position="217"/>
    </location>
</feature>
<dbReference type="GO" id="GO:0006284">
    <property type="term" value="P:base-excision repair"/>
    <property type="evidence" value="ECO:0007669"/>
    <property type="project" value="InterPro"/>
</dbReference>
<proteinExistence type="predicted"/>
<dbReference type="PANTHER" id="PTHR47203:SF1">
    <property type="entry name" value="HYPOTHETICAL BASE EXCISION DNA REPAIR PROTEIN (EUROFUNG)"/>
    <property type="match status" value="1"/>
</dbReference>
<evidence type="ECO:0000313" key="2">
    <source>
        <dbReference type="EMBL" id="CAA9327313.1"/>
    </source>
</evidence>
<evidence type="ECO:0000259" key="1">
    <source>
        <dbReference type="SMART" id="SM00478"/>
    </source>
</evidence>
<dbReference type="PIRSF" id="PIRSF001435">
    <property type="entry name" value="Nth"/>
    <property type="match status" value="1"/>
</dbReference>
<dbReference type="AlphaFoldDB" id="A0A6J4LBH7"/>
<dbReference type="InterPro" id="IPR023170">
    <property type="entry name" value="HhH_base_excis_C"/>
</dbReference>
<dbReference type="SMART" id="SM00478">
    <property type="entry name" value="ENDO3c"/>
    <property type="match status" value="1"/>
</dbReference>
<dbReference type="Gene3D" id="1.10.1670.10">
    <property type="entry name" value="Helix-hairpin-Helix base-excision DNA repair enzymes (C-terminal)"/>
    <property type="match status" value="1"/>
</dbReference>
<keyword evidence="2" id="KW-0540">Nuclease</keyword>
<dbReference type="GO" id="GO:0140078">
    <property type="term" value="F:class I DNA-(apurinic or apyrimidinic site) endonuclease activity"/>
    <property type="evidence" value="ECO:0007669"/>
    <property type="project" value="UniProtKB-EC"/>
</dbReference>
<dbReference type="SUPFAM" id="SSF48150">
    <property type="entry name" value="DNA-glycosylase"/>
    <property type="match status" value="1"/>
</dbReference>